<sequence>MWPLQSPMVTSTLTNGEKLYCTAGEIHTDRQQVTFQDNRVILQAVPKWFPKGSCKIYWDCRNGPSWGRVKRLHVWTKSRKQSRTMR</sequence>
<evidence type="ECO:0000313" key="1">
    <source>
        <dbReference type="EMBL" id="KYO21823.1"/>
    </source>
</evidence>
<comment type="caution">
    <text evidence="1">The sequence shown here is derived from an EMBL/GenBank/DDBJ whole genome shotgun (WGS) entry which is preliminary data.</text>
</comment>
<protein>
    <submittedName>
        <fullName evidence="1">Uncharacterized protein</fullName>
    </submittedName>
</protein>
<dbReference type="EMBL" id="AKHW03006283">
    <property type="protein sequence ID" value="KYO21823.1"/>
    <property type="molecule type" value="Genomic_DNA"/>
</dbReference>
<reference evidence="1 2" key="1">
    <citation type="journal article" date="2012" name="Genome Biol.">
        <title>Sequencing three crocodilian genomes to illuminate the evolution of archosaurs and amniotes.</title>
        <authorList>
            <person name="St John J.A."/>
            <person name="Braun E.L."/>
            <person name="Isberg S.R."/>
            <person name="Miles L.G."/>
            <person name="Chong A.Y."/>
            <person name="Gongora J."/>
            <person name="Dalzell P."/>
            <person name="Moran C."/>
            <person name="Bed'hom B."/>
            <person name="Abzhanov A."/>
            <person name="Burgess S.C."/>
            <person name="Cooksey A.M."/>
            <person name="Castoe T.A."/>
            <person name="Crawford N.G."/>
            <person name="Densmore L.D."/>
            <person name="Drew J.C."/>
            <person name="Edwards S.V."/>
            <person name="Faircloth B.C."/>
            <person name="Fujita M.K."/>
            <person name="Greenwold M.J."/>
            <person name="Hoffmann F.G."/>
            <person name="Howard J.M."/>
            <person name="Iguchi T."/>
            <person name="Janes D.E."/>
            <person name="Khan S.Y."/>
            <person name="Kohno S."/>
            <person name="de Koning A.J."/>
            <person name="Lance S.L."/>
            <person name="McCarthy F.M."/>
            <person name="McCormack J.E."/>
            <person name="Merchant M.E."/>
            <person name="Peterson D.G."/>
            <person name="Pollock D.D."/>
            <person name="Pourmand N."/>
            <person name="Raney B.J."/>
            <person name="Roessler K.A."/>
            <person name="Sanford J.R."/>
            <person name="Sawyer R.H."/>
            <person name="Schmidt C.J."/>
            <person name="Triplett E.W."/>
            <person name="Tuberville T.D."/>
            <person name="Venegas-Anaya M."/>
            <person name="Howard J.T."/>
            <person name="Jarvis E.D."/>
            <person name="Guillette L.J.Jr."/>
            <person name="Glenn T.C."/>
            <person name="Green R.E."/>
            <person name="Ray D.A."/>
        </authorList>
    </citation>
    <scope>NUCLEOTIDE SEQUENCE [LARGE SCALE GENOMIC DNA]</scope>
    <source>
        <strain evidence="1">KSC_2009_1</strain>
    </source>
</reference>
<evidence type="ECO:0000313" key="2">
    <source>
        <dbReference type="Proteomes" id="UP000050525"/>
    </source>
</evidence>
<name>A0A151MBC3_ALLMI</name>
<gene>
    <name evidence="1" type="ORF">Y1Q_0000509</name>
</gene>
<organism evidence="1 2">
    <name type="scientific">Alligator mississippiensis</name>
    <name type="common">American alligator</name>
    <dbReference type="NCBI Taxonomy" id="8496"/>
    <lineage>
        <taxon>Eukaryota</taxon>
        <taxon>Metazoa</taxon>
        <taxon>Chordata</taxon>
        <taxon>Craniata</taxon>
        <taxon>Vertebrata</taxon>
        <taxon>Euteleostomi</taxon>
        <taxon>Archelosauria</taxon>
        <taxon>Archosauria</taxon>
        <taxon>Crocodylia</taxon>
        <taxon>Alligatoridae</taxon>
        <taxon>Alligatorinae</taxon>
        <taxon>Alligator</taxon>
    </lineage>
</organism>
<proteinExistence type="predicted"/>
<dbReference type="AlphaFoldDB" id="A0A151MBC3"/>
<keyword evidence="2" id="KW-1185">Reference proteome</keyword>
<dbReference type="Proteomes" id="UP000050525">
    <property type="component" value="Unassembled WGS sequence"/>
</dbReference>
<accession>A0A151MBC3</accession>